<gene>
    <name evidence="2" type="ORF">Harvfovirus31_19</name>
</gene>
<dbReference type="PROSITE" id="PS50868">
    <property type="entry name" value="POST_SET"/>
    <property type="match status" value="1"/>
</dbReference>
<protein>
    <recommendedName>
        <fullName evidence="1">Post-SET domain-containing protein</fullName>
    </recommendedName>
</protein>
<organism evidence="2">
    <name type="scientific">Harvfovirus sp</name>
    <dbReference type="NCBI Taxonomy" id="2487768"/>
    <lineage>
        <taxon>Viruses</taxon>
        <taxon>Varidnaviria</taxon>
        <taxon>Bamfordvirae</taxon>
        <taxon>Nucleocytoviricota</taxon>
        <taxon>Megaviricetes</taxon>
        <taxon>Imitervirales</taxon>
        <taxon>Mimiviridae</taxon>
        <taxon>Klosneuvirinae</taxon>
    </lineage>
</organism>
<accession>A0A3G5A6E7</accession>
<dbReference type="InterPro" id="IPR003616">
    <property type="entry name" value="Post-SET_dom"/>
</dbReference>
<name>A0A3G5A6E7_9VIRU</name>
<evidence type="ECO:0000259" key="1">
    <source>
        <dbReference type="PROSITE" id="PS50868"/>
    </source>
</evidence>
<feature type="domain" description="Post-SET" evidence="1">
    <location>
        <begin position="13"/>
        <end position="29"/>
    </location>
</feature>
<dbReference type="EMBL" id="MK072273">
    <property type="protein sequence ID" value="AYV81403.1"/>
    <property type="molecule type" value="Genomic_DNA"/>
</dbReference>
<evidence type="ECO:0000313" key="2">
    <source>
        <dbReference type="EMBL" id="AYV81403.1"/>
    </source>
</evidence>
<sequence length="89" mass="10337">MTDNIKKISRSSEKIECECGKKICRGNLSVHRKGAIHKHNMEIIYKGKPDPVQRMVEAIEIIDKADVTDERKKELRTKILEKFMINSKI</sequence>
<proteinExistence type="predicted"/>
<reference evidence="2" key="1">
    <citation type="submission" date="2018-10" db="EMBL/GenBank/DDBJ databases">
        <title>Hidden diversity of soil giant viruses.</title>
        <authorList>
            <person name="Schulz F."/>
            <person name="Alteio L."/>
            <person name="Goudeau D."/>
            <person name="Ryan E.M."/>
            <person name="Malmstrom R.R."/>
            <person name="Blanchard J."/>
            <person name="Woyke T."/>
        </authorList>
    </citation>
    <scope>NUCLEOTIDE SEQUENCE</scope>
    <source>
        <strain evidence="2">HAV1</strain>
    </source>
</reference>